<feature type="domain" description="4'-phosphopantetheinyl transferase" evidence="12">
    <location>
        <begin position="101"/>
        <end position="183"/>
    </location>
</feature>
<comment type="similarity">
    <text evidence="3">Belongs to the P-Pant transferase superfamily. EntD family.</text>
</comment>
<comment type="pathway">
    <text evidence="2">Siderophore biosynthesis; enterobactin biosynthesis.</text>
</comment>
<dbReference type="Pfam" id="PF17837">
    <property type="entry name" value="4PPT_N"/>
    <property type="match status" value="1"/>
</dbReference>
<dbReference type="GO" id="GO:0016740">
    <property type="term" value="F:transferase activity"/>
    <property type="evidence" value="ECO:0007669"/>
    <property type="project" value="UniProtKB-KW"/>
</dbReference>
<comment type="catalytic activity">
    <reaction evidence="11">
        <text>apo-[peptidyl-carrier protein] + CoA = holo-[peptidyl-carrier protein] + adenosine 3',5'-bisphosphate + H(+)</text>
        <dbReference type="Rhea" id="RHEA:46228"/>
        <dbReference type="Rhea" id="RHEA-COMP:11479"/>
        <dbReference type="Rhea" id="RHEA-COMP:11480"/>
        <dbReference type="ChEBI" id="CHEBI:15378"/>
        <dbReference type="ChEBI" id="CHEBI:29999"/>
        <dbReference type="ChEBI" id="CHEBI:57287"/>
        <dbReference type="ChEBI" id="CHEBI:58343"/>
        <dbReference type="ChEBI" id="CHEBI:64479"/>
    </reaction>
</comment>
<comment type="function">
    <text evidence="1">Involved in the biosynthesis of the siderophore enterobactin (enterochelin), which is a macrocyclic trimeric lactone of N-(2,3-dihydroxybenzoyl)-serine. The serine trilactone serves as a scaffolding for the three catechol functionalities that provide hexadentate coordination for the tightly ligated iron(2+) atoms. Plays an essential role in the assembly of the enterobactin by catalyzing the transfer of the 4'-phosphopantetheine (Ppant) moiety from coenzyme A to the apo-domains of both EntB (ArCP domain) and EntF (PCP domain) to yield their holo-forms which make them competent for the activation of 2,3-dihydroxybenzoate (DHB) and L-serine, respectively.</text>
</comment>
<evidence type="ECO:0000256" key="3">
    <source>
        <dbReference type="ARBA" id="ARBA00008342"/>
    </source>
</evidence>
<dbReference type="PANTHER" id="PTHR38096">
    <property type="entry name" value="ENTEROBACTIN SYNTHASE COMPONENT D"/>
    <property type="match status" value="1"/>
</dbReference>
<dbReference type="Proteomes" id="UP001500392">
    <property type="component" value="Unassembled WGS sequence"/>
</dbReference>
<evidence type="ECO:0000256" key="10">
    <source>
        <dbReference type="ARBA" id="ARBA00049176"/>
    </source>
</evidence>
<gene>
    <name evidence="14" type="ORF">GCM10022414_06290</name>
</gene>
<dbReference type="SUPFAM" id="SSF56214">
    <property type="entry name" value="4'-phosphopantetheinyl transferase"/>
    <property type="match status" value="1"/>
</dbReference>
<dbReference type="InterPro" id="IPR003542">
    <property type="entry name" value="Enbac_synth_compD-like"/>
</dbReference>
<evidence type="ECO:0000259" key="13">
    <source>
        <dbReference type="Pfam" id="PF17837"/>
    </source>
</evidence>
<dbReference type="EMBL" id="BAABDM010000001">
    <property type="protein sequence ID" value="GAA4086229.1"/>
    <property type="molecule type" value="Genomic_DNA"/>
</dbReference>
<dbReference type="InterPro" id="IPR037143">
    <property type="entry name" value="4-PPantetheinyl_Trfase_dom_sf"/>
</dbReference>
<dbReference type="PANTHER" id="PTHR38096:SF1">
    <property type="entry name" value="ENTEROBACTIN SYNTHASE COMPONENT D"/>
    <property type="match status" value="1"/>
</dbReference>
<feature type="domain" description="4'-phosphopantetheinyl transferase N-terminal" evidence="13">
    <location>
        <begin position="27"/>
        <end position="87"/>
    </location>
</feature>
<reference evidence="15" key="1">
    <citation type="journal article" date="2019" name="Int. J. Syst. Evol. Microbiol.">
        <title>The Global Catalogue of Microorganisms (GCM) 10K type strain sequencing project: providing services to taxonomists for standard genome sequencing and annotation.</title>
        <authorList>
            <consortium name="The Broad Institute Genomics Platform"/>
            <consortium name="The Broad Institute Genome Sequencing Center for Infectious Disease"/>
            <person name="Wu L."/>
            <person name="Ma J."/>
        </authorList>
    </citation>
    <scope>NUCLEOTIDE SEQUENCE [LARGE SCALE GENOMIC DNA]</scope>
    <source>
        <strain evidence="15">JCM 17304</strain>
    </source>
</reference>
<evidence type="ECO:0000256" key="2">
    <source>
        <dbReference type="ARBA" id="ARBA00004993"/>
    </source>
</evidence>
<evidence type="ECO:0000256" key="9">
    <source>
        <dbReference type="ARBA" id="ARBA00031996"/>
    </source>
</evidence>
<evidence type="ECO:0000256" key="6">
    <source>
        <dbReference type="ARBA" id="ARBA00022679"/>
    </source>
</evidence>
<keyword evidence="6 14" id="KW-0808">Transferase</keyword>
<sequence length="226" mass="25297">MHCSFDAANYSDALFKHYDINFPPQLTSIVSHRKAEYLAGRIAANHAMAALGMPPANISIGRHRSPVWPSGVAGAITHHRGQVYCMLAKQLVDSPSRLRPGIDYESFIPAQDLELLATSIVNPAELALITTHFQHPEQGLSVVFSAKESLFKALYPEVGRYFDFLDVNVSNINISRRELELSLLCNLTRHLQRGCSFKVYWQTIDNSVLTWILHCANNHDQIGQQA</sequence>
<evidence type="ECO:0000313" key="14">
    <source>
        <dbReference type="EMBL" id="GAA4086229.1"/>
    </source>
</evidence>
<evidence type="ECO:0000256" key="11">
    <source>
        <dbReference type="ARBA" id="ARBA00049191"/>
    </source>
</evidence>
<evidence type="ECO:0000256" key="5">
    <source>
        <dbReference type="ARBA" id="ARBA00019087"/>
    </source>
</evidence>
<comment type="subunit">
    <text evidence="4">EntB, EntD, EntE, and EntF form a multienzyme complex called enterobactin synthase.</text>
</comment>
<comment type="catalytic activity">
    <reaction evidence="10">
        <text>apo-[aryl-carrier protein] + CoA = holo-[aryl-carrier protein] + adenosine 3',5'-bisphosphate + H(+)</text>
        <dbReference type="Rhea" id="RHEA:48404"/>
        <dbReference type="Rhea" id="RHEA-COMP:15903"/>
        <dbReference type="Rhea" id="RHEA-COMP:17557"/>
        <dbReference type="ChEBI" id="CHEBI:15378"/>
        <dbReference type="ChEBI" id="CHEBI:29999"/>
        <dbReference type="ChEBI" id="CHEBI:57287"/>
        <dbReference type="ChEBI" id="CHEBI:58343"/>
        <dbReference type="ChEBI" id="CHEBI:64479"/>
    </reaction>
</comment>
<comment type="caution">
    <text evidence="14">The sequence shown here is derived from an EMBL/GenBank/DDBJ whole genome shotgun (WGS) entry which is preliminary data.</text>
</comment>
<keyword evidence="7" id="KW-0259">Enterobactin biosynthesis</keyword>
<keyword evidence="15" id="KW-1185">Reference proteome</keyword>
<dbReference type="RefSeq" id="WP_344932350.1">
    <property type="nucleotide sequence ID" value="NZ_BAABDM010000001.1"/>
</dbReference>
<dbReference type="PRINTS" id="PR01399">
    <property type="entry name" value="ENTSNTHTASED"/>
</dbReference>
<evidence type="ECO:0000256" key="1">
    <source>
        <dbReference type="ARBA" id="ARBA00003937"/>
    </source>
</evidence>
<proteinExistence type="inferred from homology"/>
<dbReference type="Gene3D" id="3.90.470.20">
    <property type="entry name" value="4'-phosphopantetheinyl transferase domain"/>
    <property type="match status" value="1"/>
</dbReference>
<dbReference type="Pfam" id="PF01648">
    <property type="entry name" value="ACPS"/>
    <property type="match status" value="1"/>
</dbReference>
<evidence type="ECO:0000256" key="8">
    <source>
        <dbReference type="ARBA" id="ARBA00029894"/>
    </source>
</evidence>
<dbReference type="InterPro" id="IPR041354">
    <property type="entry name" value="4PPT_N"/>
</dbReference>
<dbReference type="InterPro" id="IPR008278">
    <property type="entry name" value="4-PPantetheinyl_Trfase_dom"/>
</dbReference>
<evidence type="ECO:0000256" key="7">
    <source>
        <dbReference type="ARBA" id="ARBA00023191"/>
    </source>
</evidence>
<evidence type="ECO:0000259" key="12">
    <source>
        <dbReference type="Pfam" id="PF01648"/>
    </source>
</evidence>
<accession>A0ABP7WCT4</accession>
<evidence type="ECO:0000313" key="15">
    <source>
        <dbReference type="Proteomes" id="UP001500392"/>
    </source>
</evidence>
<protein>
    <recommendedName>
        <fullName evidence="5">Enterobactin synthase component D</fullName>
    </recommendedName>
    <alternativeName>
        <fullName evidence="8">4'-phosphopantetheinyl transferase EntD</fullName>
    </alternativeName>
    <alternativeName>
        <fullName evidence="9">Enterochelin synthase D</fullName>
    </alternativeName>
</protein>
<name>A0ABP7WCT4_9GAMM</name>
<evidence type="ECO:0000256" key="4">
    <source>
        <dbReference type="ARBA" id="ARBA00011503"/>
    </source>
</evidence>
<organism evidence="14 15">
    <name type="scientific">Zhongshania borealis</name>
    <dbReference type="NCBI Taxonomy" id="889488"/>
    <lineage>
        <taxon>Bacteria</taxon>
        <taxon>Pseudomonadati</taxon>
        <taxon>Pseudomonadota</taxon>
        <taxon>Gammaproteobacteria</taxon>
        <taxon>Cellvibrionales</taxon>
        <taxon>Spongiibacteraceae</taxon>
        <taxon>Zhongshania</taxon>
    </lineage>
</organism>